<keyword evidence="2" id="KW-0472">Membrane</keyword>
<gene>
    <name evidence="3" type="ORF">Metlim_1612</name>
</gene>
<evidence type="ECO:0000313" key="3">
    <source>
        <dbReference type="EMBL" id="EHQ35713.1"/>
    </source>
</evidence>
<dbReference type="EMBL" id="CM001436">
    <property type="protein sequence ID" value="EHQ35713.1"/>
    <property type="molecule type" value="Genomic_DNA"/>
</dbReference>
<accession>H1Z434</accession>
<dbReference type="STRING" id="937775.Metlim_1612"/>
<feature type="transmembrane region" description="Helical" evidence="2">
    <location>
        <begin position="361"/>
        <end position="379"/>
    </location>
</feature>
<dbReference type="OrthoDB" id="145878at2157"/>
<name>H1Z434_9EURY</name>
<dbReference type="Proteomes" id="UP000005741">
    <property type="component" value="Chromosome"/>
</dbReference>
<dbReference type="RefSeq" id="WP_004077473.1">
    <property type="nucleotide sequence ID" value="NZ_CM001436.1"/>
</dbReference>
<evidence type="ECO:0000313" key="4">
    <source>
        <dbReference type="Proteomes" id="UP000005741"/>
    </source>
</evidence>
<dbReference type="InParanoid" id="H1Z434"/>
<evidence type="ECO:0000256" key="1">
    <source>
        <dbReference type="SAM" id="MobiDB-lite"/>
    </source>
</evidence>
<dbReference type="SUPFAM" id="SSF50998">
    <property type="entry name" value="Quinoprotein alcohol dehydrogenase-like"/>
    <property type="match status" value="1"/>
</dbReference>
<protein>
    <submittedName>
        <fullName evidence="3">Uncharacterized protein</fullName>
    </submittedName>
</protein>
<proteinExistence type="predicted"/>
<dbReference type="InterPro" id="IPR015943">
    <property type="entry name" value="WD40/YVTN_repeat-like_dom_sf"/>
</dbReference>
<dbReference type="InterPro" id="IPR011047">
    <property type="entry name" value="Quinoprotein_ADH-like_sf"/>
</dbReference>
<sequence>MEKYSVLFFSLLFILTIPSVASAVNNAVSADEISFEKLWEIITVPGTAEVSISGDGGTVAGGGTGGFFCCDNKGSILWTKELGLSDNAAVSDDGRKILSGGVSLDLFDHDGSSLFRKNYGYVIRSTAISHDGNLLYFATDNQDLNIYNTTDKTAVSFDAGYDLDSVAVSEDGSYIAGGSSIGDLIFMDDGGSIIWTRKSHSVKPVIDLALSSKGDFIVYTVDDTLNALSRTGNIRWEKLIAGAKGVALSADGSCTAVAHDNRISVFNRNGDLIADIPDVNGVKDLSFSDDGEYLAFCTDDTSGLFQMVTKSSSGDMGNNFSLKGSEPSDNLSEDKNKSGLPDGNNSNEEVTDNIRQSGSPVTALTGIFLLLLIIGYISGRKD</sequence>
<keyword evidence="4" id="KW-1185">Reference proteome</keyword>
<feature type="compositionally biased region" description="Polar residues" evidence="1">
    <location>
        <begin position="343"/>
        <end position="354"/>
    </location>
</feature>
<feature type="compositionally biased region" description="Polar residues" evidence="1">
    <location>
        <begin position="316"/>
        <end position="330"/>
    </location>
</feature>
<dbReference type="HOGENOM" id="CLU_722822_0_0_2"/>
<reference evidence="3 4" key="1">
    <citation type="submission" date="2011-10" db="EMBL/GenBank/DDBJ databases">
        <title>The Improved High-Quality Draft genome of Methanoplanus limicola DSM 2279.</title>
        <authorList>
            <consortium name="US DOE Joint Genome Institute (JGI-PGF)"/>
            <person name="Lucas S."/>
            <person name="Copeland A."/>
            <person name="Lapidus A."/>
            <person name="Glavina del Rio T."/>
            <person name="Dalin E."/>
            <person name="Tice H."/>
            <person name="Bruce D."/>
            <person name="Goodwin L."/>
            <person name="Pitluck S."/>
            <person name="Peters L."/>
            <person name="Mikhailova N."/>
            <person name="Lu M."/>
            <person name="Kyrpides N."/>
            <person name="Mavromatis K."/>
            <person name="Ivanova N."/>
            <person name="Markowitz V."/>
            <person name="Cheng J.-F."/>
            <person name="Hugenholtz P."/>
            <person name="Woyke T."/>
            <person name="Wu D."/>
            <person name="Wirth R."/>
            <person name="Brambilla E.-M."/>
            <person name="Klenk H.-P."/>
            <person name="Eisen J.A."/>
        </authorList>
    </citation>
    <scope>NUCLEOTIDE SEQUENCE [LARGE SCALE GENOMIC DNA]</scope>
    <source>
        <strain evidence="3 4">DSM 2279</strain>
    </source>
</reference>
<dbReference type="AlphaFoldDB" id="H1Z434"/>
<organism evidence="3 4">
    <name type="scientific">Methanoplanus limicola DSM 2279</name>
    <dbReference type="NCBI Taxonomy" id="937775"/>
    <lineage>
        <taxon>Archaea</taxon>
        <taxon>Methanobacteriati</taxon>
        <taxon>Methanobacteriota</taxon>
        <taxon>Stenosarchaea group</taxon>
        <taxon>Methanomicrobia</taxon>
        <taxon>Methanomicrobiales</taxon>
        <taxon>Methanomicrobiaceae</taxon>
        <taxon>Methanoplanus</taxon>
    </lineage>
</organism>
<feature type="region of interest" description="Disordered" evidence="1">
    <location>
        <begin position="316"/>
        <end position="354"/>
    </location>
</feature>
<dbReference type="Gene3D" id="2.130.10.10">
    <property type="entry name" value="YVTN repeat-like/Quinoprotein amine dehydrogenase"/>
    <property type="match status" value="1"/>
</dbReference>
<keyword evidence="2" id="KW-1133">Transmembrane helix</keyword>
<evidence type="ECO:0000256" key="2">
    <source>
        <dbReference type="SAM" id="Phobius"/>
    </source>
</evidence>
<keyword evidence="2" id="KW-0812">Transmembrane</keyword>